<dbReference type="PANTHER" id="PTHR14577">
    <property type="entry name" value="NUCLEOLAR PROTEIN 12"/>
    <property type="match status" value="1"/>
</dbReference>
<evidence type="ECO:0000256" key="4">
    <source>
        <dbReference type="ARBA" id="ARBA00023242"/>
    </source>
</evidence>
<comment type="subcellular location">
    <subcellularLocation>
        <location evidence="1">Nucleus</location>
        <location evidence="1">Nucleolus</location>
    </subcellularLocation>
</comment>
<evidence type="ECO:0000256" key="1">
    <source>
        <dbReference type="ARBA" id="ARBA00004604"/>
    </source>
</evidence>
<organism evidence="7 8">
    <name type="scientific">Trypanosoma cruzi</name>
    <dbReference type="NCBI Taxonomy" id="5693"/>
    <lineage>
        <taxon>Eukaryota</taxon>
        <taxon>Discoba</taxon>
        <taxon>Euglenozoa</taxon>
        <taxon>Kinetoplastea</taxon>
        <taxon>Metakinetoplastina</taxon>
        <taxon>Trypanosomatida</taxon>
        <taxon>Trypanosomatidae</taxon>
        <taxon>Trypanosoma</taxon>
        <taxon>Schizotrypanum</taxon>
    </lineage>
</organism>
<feature type="region of interest" description="Disordered" evidence="5">
    <location>
        <begin position="277"/>
        <end position="296"/>
    </location>
</feature>
<evidence type="ECO:0000256" key="6">
    <source>
        <dbReference type="SAM" id="Phobius"/>
    </source>
</evidence>
<dbReference type="Pfam" id="PF09805">
    <property type="entry name" value="Nop25"/>
    <property type="match status" value="1"/>
</dbReference>
<name>A0A7J6Y5L7_TRYCR</name>
<dbReference type="EMBL" id="JABDHM010000034">
    <property type="protein sequence ID" value="KAF5221686.1"/>
    <property type="molecule type" value="Genomic_DNA"/>
</dbReference>
<feature type="compositionally biased region" description="Basic residues" evidence="5">
    <location>
        <begin position="332"/>
        <end position="356"/>
    </location>
</feature>
<proteinExistence type="inferred from homology"/>
<dbReference type="GO" id="GO:0019843">
    <property type="term" value="F:rRNA binding"/>
    <property type="evidence" value="ECO:0007669"/>
    <property type="project" value="TreeGrafter"/>
</dbReference>
<dbReference type="AlphaFoldDB" id="A0A7J6Y5L7"/>
<feature type="compositionally biased region" description="Basic and acidic residues" evidence="5">
    <location>
        <begin position="207"/>
        <end position="216"/>
    </location>
</feature>
<keyword evidence="6" id="KW-0472">Membrane</keyword>
<evidence type="ECO:0000256" key="5">
    <source>
        <dbReference type="SAM" id="MobiDB-lite"/>
    </source>
</evidence>
<evidence type="ECO:0000313" key="8">
    <source>
        <dbReference type="Proteomes" id="UP000583944"/>
    </source>
</evidence>
<comment type="similarity">
    <text evidence="2">Belongs to the RRP17 family.</text>
</comment>
<feature type="compositionally biased region" description="Low complexity" evidence="5">
    <location>
        <begin position="277"/>
        <end position="287"/>
    </location>
</feature>
<feature type="transmembrane region" description="Helical" evidence="6">
    <location>
        <begin position="7"/>
        <end position="27"/>
    </location>
</feature>
<protein>
    <recommendedName>
        <fullName evidence="9">Nucleolar protein 12</fullName>
    </recommendedName>
</protein>
<accession>A0A7J6Y5L7</accession>
<keyword evidence="4" id="KW-0539">Nucleus</keyword>
<dbReference type="VEuPathDB" id="TriTrypDB:BCY84_15413"/>
<keyword evidence="3" id="KW-0175">Coiled coil</keyword>
<dbReference type="VEuPathDB" id="TriTrypDB:ECC02_005224"/>
<dbReference type="PANTHER" id="PTHR14577:SF0">
    <property type="entry name" value="NUCLEOLAR PROTEIN 12"/>
    <property type="match status" value="1"/>
</dbReference>
<feature type="region of interest" description="Disordered" evidence="5">
    <location>
        <begin position="194"/>
        <end position="216"/>
    </location>
</feature>
<evidence type="ECO:0000256" key="3">
    <source>
        <dbReference type="ARBA" id="ARBA00023054"/>
    </source>
</evidence>
<dbReference type="Proteomes" id="UP000583944">
    <property type="component" value="Unassembled WGS sequence"/>
</dbReference>
<sequence>MGPRMITLLSAGLPVYCVGVSFLFLFLELVISCVARHVFFFFFGFHFVCLHLSSPCMCAQAWSRGFRMMNRGTAFDEDGGNNKKGREKKGFKVDRFESFQRRRLKKSGAKDAHRNSGGGNSGRVRAIKFDENARREYLLTMHKCKNERRVKAFVDARQKTRRENARARRAQREEARQAYNRFAAVPILPNFTYQLPQDDGDAESESESEHDTREENDVVDVTVNRRHSAIAARKTVHVIPTAMRGGSSEEATSDRKSHLDDDFVTVEVKPLFGGLAAASGSGGATTTPKLPANDFSDLPAVVEQELLRLRKETKGPSKTKPRLRMLKELAKIRKIKKHSQKGHGKKTAKGKRKNRR</sequence>
<keyword evidence="6" id="KW-0812">Transmembrane</keyword>
<feature type="transmembrane region" description="Helical" evidence="6">
    <location>
        <begin position="39"/>
        <end position="62"/>
    </location>
</feature>
<evidence type="ECO:0008006" key="9">
    <source>
        <dbReference type="Google" id="ProtNLM"/>
    </source>
</evidence>
<feature type="region of interest" description="Disordered" evidence="5">
    <location>
        <begin position="103"/>
        <end position="124"/>
    </location>
</feature>
<gene>
    <name evidence="7" type="ORF">ECC02_005224</name>
</gene>
<comment type="caution">
    <text evidence="7">The sequence shown here is derived from an EMBL/GenBank/DDBJ whole genome shotgun (WGS) entry which is preliminary data.</text>
</comment>
<feature type="region of interest" description="Disordered" evidence="5">
    <location>
        <begin position="308"/>
        <end position="356"/>
    </location>
</feature>
<dbReference type="GO" id="GO:0005730">
    <property type="term" value="C:nucleolus"/>
    <property type="evidence" value="ECO:0007669"/>
    <property type="project" value="UniProtKB-SubCell"/>
</dbReference>
<keyword evidence="6" id="KW-1133">Transmembrane helix</keyword>
<reference evidence="7 8" key="1">
    <citation type="journal article" date="2019" name="Genome Biol. Evol.">
        <title>Nanopore Sequencing Significantly Improves Genome Assembly of the Protozoan Parasite Trypanosoma cruzi.</title>
        <authorList>
            <person name="Diaz-Viraque F."/>
            <person name="Pita S."/>
            <person name="Greif G."/>
            <person name="de Souza R.C.M."/>
            <person name="Iraola G."/>
            <person name="Robello C."/>
        </authorList>
    </citation>
    <scope>NUCLEOTIDE SEQUENCE [LARGE SCALE GENOMIC DNA]</scope>
    <source>
        <strain evidence="7 8">Berenice</strain>
    </source>
</reference>
<evidence type="ECO:0000256" key="2">
    <source>
        <dbReference type="ARBA" id="ARBA00007175"/>
    </source>
</evidence>
<evidence type="ECO:0000313" key="7">
    <source>
        <dbReference type="EMBL" id="KAF5221686.1"/>
    </source>
</evidence>
<dbReference type="InterPro" id="IPR019186">
    <property type="entry name" value="Nucleolar_protein_12"/>
</dbReference>